<organism evidence="3 4">
    <name type="scientific">Pseudomonas entomophila</name>
    <dbReference type="NCBI Taxonomy" id="312306"/>
    <lineage>
        <taxon>Bacteria</taxon>
        <taxon>Pseudomonadati</taxon>
        <taxon>Pseudomonadota</taxon>
        <taxon>Gammaproteobacteria</taxon>
        <taxon>Pseudomonadales</taxon>
        <taxon>Pseudomonadaceae</taxon>
        <taxon>Pseudomonas</taxon>
    </lineage>
</organism>
<protein>
    <recommendedName>
        <fullName evidence="2">Glycine-rich domain-containing protein</fullName>
    </recommendedName>
</protein>
<evidence type="ECO:0000256" key="1">
    <source>
        <dbReference type="SAM" id="MobiDB-lite"/>
    </source>
</evidence>
<sequence>MSQASLHSQLDMVLLRSLTMQADTIVASTSLSAERLGHVVIDASAGNLTVTLPAADKPLGAVEVILRRRDTSANTLSIKASGNDRIMLDTLISNEGLASTELIFAGDFLALRADGAGKWWCVGQAQLPASLATGYIVWQTPGTSEPVVPPVLRSGRRLARVRVTAGGGGGARSTAAPGPGGGGGGGVSEKLVSLAGLFTAKIAVGAGGAGAANDGQPGQPGGSSSFVTFCSASGGPGGTNDGNSSYSGEGYGGDLNTSMGDGGVPVSIPNGALYGGHGGGAFSIAAAVDSSRPRKPGCGGGGRFGPGAPGAHGCIELWW</sequence>
<dbReference type="GeneID" id="51821230"/>
<feature type="compositionally biased region" description="Low complexity" evidence="1">
    <location>
        <begin position="211"/>
        <end position="225"/>
    </location>
</feature>
<evidence type="ECO:0000313" key="3">
    <source>
        <dbReference type="EMBL" id="WMW07422.1"/>
    </source>
</evidence>
<dbReference type="InterPro" id="IPR049304">
    <property type="entry name" value="Gly_rich_dom"/>
</dbReference>
<dbReference type="Proteomes" id="UP001183127">
    <property type="component" value="Chromosome"/>
</dbReference>
<feature type="region of interest" description="Disordered" evidence="1">
    <location>
        <begin position="208"/>
        <end position="229"/>
    </location>
</feature>
<accession>A0ABY9QTQ2</accession>
<evidence type="ECO:0000313" key="4">
    <source>
        <dbReference type="Proteomes" id="UP001183127"/>
    </source>
</evidence>
<proteinExistence type="predicted"/>
<dbReference type="EMBL" id="CP132921">
    <property type="protein sequence ID" value="WMW07422.1"/>
    <property type="molecule type" value="Genomic_DNA"/>
</dbReference>
<gene>
    <name evidence="3" type="ORF">RAH46_08775</name>
</gene>
<feature type="domain" description="Glycine-rich" evidence="2">
    <location>
        <begin position="160"/>
        <end position="310"/>
    </location>
</feature>
<dbReference type="RefSeq" id="WP_158020267.1">
    <property type="nucleotide sequence ID" value="NZ_CP132921.1"/>
</dbReference>
<reference evidence="3 4" key="1">
    <citation type="submission" date="2023-08" db="EMBL/GenBank/DDBJ databases">
        <title>Complete Genome Sequence of Pseudomonas entomophila TVIN A01.</title>
        <authorList>
            <person name="Shelke T."/>
            <person name="Mahar N.S."/>
            <person name="Gupta I."/>
            <person name="Gupta V."/>
        </authorList>
    </citation>
    <scope>NUCLEOTIDE SEQUENCE [LARGE SCALE GENOMIC DNA]</scope>
    <source>
        <strain evidence="3 4">TVIN-A01</strain>
    </source>
</reference>
<name>A0ABY9QTQ2_9PSED</name>
<feature type="region of interest" description="Disordered" evidence="1">
    <location>
        <begin position="164"/>
        <end position="185"/>
    </location>
</feature>
<dbReference type="Pfam" id="PF21722">
    <property type="entry name" value="Gly_rich_2"/>
    <property type="match status" value="1"/>
</dbReference>
<evidence type="ECO:0000259" key="2">
    <source>
        <dbReference type="Pfam" id="PF21722"/>
    </source>
</evidence>
<keyword evidence="4" id="KW-1185">Reference proteome</keyword>